<organism evidence="4 5">
    <name type="scientific">Penicillium angulare</name>
    <dbReference type="NCBI Taxonomy" id="116970"/>
    <lineage>
        <taxon>Eukaryota</taxon>
        <taxon>Fungi</taxon>
        <taxon>Dikarya</taxon>
        <taxon>Ascomycota</taxon>
        <taxon>Pezizomycotina</taxon>
        <taxon>Eurotiomycetes</taxon>
        <taxon>Eurotiomycetidae</taxon>
        <taxon>Eurotiales</taxon>
        <taxon>Aspergillaceae</taxon>
        <taxon>Penicillium</taxon>
    </lineage>
</organism>
<feature type="domain" description="AB hydrolase-1" evidence="3">
    <location>
        <begin position="35"/>
        <end position="267"/>
    </location>
</feature>
<comment type="similarity">
    <text evidence="1">Belongs to the AB hydrolase superfamily.</text>
</comment>
<dbReference type="Pfam" id="PF00561">
    <property type="entry name" value="Abhydrolase_1"/>
    <property type="match status" value="1"/>
</dbReference>
<keyword evidence="5" id="KW-1185">Reference proteome</keyword>
<dbReference type="InterPro" id="IPR000073">
    <property type="entry name" value="AB_hydrolase_1"/>
</dbReference>
<evidence type="ECO:0000259" key="3">
    <source>
        <dbReference type="Pfam" id="PF00561"/>
    </source>
</evidence>
<evidence type="ECO:0000256" key="2">
    <source>
        <dbReference type="ARBA" id="ARBA00022801"/>
    </source>
</evidence>
<sequence length="290" mass="32500">MASQSLTGLASRVPLAYELLRAGSRRQVSKPSTKPPILFLHGFLGSKRENRHVSRLLAKDLTRDVYTLDLRNHGDSDHHPLHNYTEMALDVKSFIQTHQLQRPTVIGHSMGAKTAMTLALGSPDLVSDIVAVDNGPIELPLSPDFKKYLEAMAKIQSADVSTHLEADRKLSESVSDASIRPWLLSNFVKEKDSSSLKLRLSVDILKNALGPLGEFPYKSGSATFSKPVLFLRGLQSHYIPESAFPLMSNLFPRSKTVNIDCGHWIVQQKPEEFRQGDYSHYSWKHVRPTY</sequence>
<dbReference type="OrthoDB" id="8119704at2759"/>
<protein>
    <submittedName>
        <fullName evidence="4">Alpha/Beta hydrolase protein</fullName>
    </submittedName>
</protein>
<dbReference type="SUPFAM" id="SSF53474">
    <property type="entry name" value="alpha/beta-Hydrolases"/>
    <property type="match status" value="1"/>
</dbReference>
<name>A0A9W9JVX1_9EURO</name>
<reference evidence="4" key="1">
    <citation type="submission" date="2022-11" db="EMBL/GenBank/DDBJ databases">
        <authorList>
            <person name="Petersen C."/>
        </authorList>
    </citation>
    <scope>NUCLEOTIDE SEQUENCE</scope>
    <source>
        <strain evidence="4">IBT 30069</strain>
    </source>
</reference>
<evidence type="ECO:0000313" key="4">
    <source>
        <dbReference type="EMBL" id="KAJ5083804.1"/>
    </source>
</evidence>
<evidence type="ECO:0000313" key="5">
    <source>
        <dbReference type="Proteomes" id="UP001149165"/>
    </source>
</evidence>
<dbReference type="GO" id="GO:0052689">
    <property type="term" value="F:carboxylic ester hydrolase activity"/>
    <property type="evidence" value="ECO:0007669"/>
    <property type="project" value="TreeGrafter"/>
</dbReference>
<evidence type="ECO:0000256" key="1">
    <source>
        <dbReference type="ARBA" id="ARBA00008645"/>
    </source>
</evidence>
<keyword evidence="2 4" id="KW-0378">Hydrolase</keyword>
<dbReference type="PANTHER" id="PTHR46118">
    <property type="entry name" value="PROTEIN ABHD11"/>
    <property type="match status" value="1"/>
</dbReference>
<dbReference type="AlphaFoldDB" id="A0A9W9JVX1"/>
<dbReference type="InterPro" id="IPR029058">
    <property type="entry name" value="AB_hydrolase_fold"/>
</dbReference>
<comment type="caution">
    <text evidence="4">The sequence shown here is derived from an EMBL/GenBank/DDBJ whole genome shotgun (WGS) entry which is preliminary data.</text>
</comment>
<dbReference type="GO" id="GO:0017000">
    <property type="term" value="P:antibiotic biosynthetic process"/>
    <property type="evidence" value="ECO:0007669"/>
    <property type="project" value="UniProtKB-ARBA"/>
</dbReference>
<dbReference type="GO" id="GO:0072330">
    <property type="term" value="P:monocarboxylic acid biosynthetic process"/>
    <property type="evidence" value="ECO:0007669"/>
    <property type="project" value="UniProtKB-ARBA"/>
</dbReference>
<dbReference type="Gene3D" id="3.40.50.1820">
    <property type="entry name" value="alpha/beta hydrolase"/>
    <property type="match status" value="1"/>
</dbReference>
<dbReference type="Proteomes" id="UP001149165">
    <property type="component" value="Unassembled WGS sequence"/>
</dbReference>
<dbReference type="EMBL" id="JAPQKH010000008">
    <property type="protein sequence ID" value="KAJ5083804.1"/>
    <property type="molecule type" value="Genomic_DNA"/>
</dbReference>
<accession>A0A9W9JVX1</accession>
<proteinExistence type="inferred from homology"/>
<gene>
    <name evidence="4" type="ORF">N7456_013231</name>
</gene>
<dbReference type="PANTHER" id="PTHR46118:SF4">
    <property type="entry name" value="PROTEIN ABHD11"/>
    <property type="match status" value="1"/>
</dbReference>
<dbReference type="GO" id="GO:0005739">
    <property type="term" value="C:mitochondrion"/>
    <property type="evidence" value="ECO:0007669"/>
    <property type="project" value="TreeGrafter"/>
</dbReference>
<reference evidence="4" key="2">
    <citation type="journal article" date="2023" name="IMA Fungus">
        <title>Comparative genomic study of the Penicillium genus elucidates a diverse pangenome and 15 lateral gene transfer events.</title>
        <authorList>
            <person name="Petersen C."/>
            <person name="Sorensen T."/>
            <person name="Nielsen M.R."/>
            <person name="Sondergaard T.E."/>
            <person name="Sorensen J.L."/>
            <person name="Fitzpatrick D.A."/>
            <person name="Frisvad J.C."/>
            <person name="Nielsen K.L."/>
        </authorList>
    </citation>
    <scope>NUCLEOTIDE SEQUENCE</scope>
    <source>
        <strain evidence="4">IBT 30069</strain>
    </source>
</reference>